<evidence type="ECO:0000313" key="7">
    <source>
        <dbReference type="EMBL" id="AYO89022.1"/>
    </source>
</evidence>
<evidence type="ECO:0000313" key="5">
    <source>
        <dbReference type="EMBL" id="AYO87974.1"/>
    </source>
</evidence>
<dbReference type="Proteomes" id="UP000320664">
    <property type="component" value="Segment"/>
</dbReference>
<protein>
    <submittedName>
        <fullName evidence="2">MC004.1</fullName>
    </submittedName>
</protein>
<dbReference type="EMBL" id="MH320550">
    <property type="protein sequence ID" value="AYO87974.1"/>
    <property type="molecule type" value="Genomic_DNA"/>
</dbReference>
<dbReference type="EMBL" id="MH320548">
    <property type="protein sequence ID" value="AYO87634.1"/>
    <property type="molecule type" value="Genomic_DNA"/>
</dbReference>
<evidence type="ECO:0000256" key="1">
    <source>
        <dbReference type="SAM" id="Phobius"/>
    </source>
</evidence>
<keyword evidence="1" id="KW-0472">Membrane</keyword>
<evidence type="ECO:0000313" key="3">
    <source>
        <dbReference type="EMBL" id="AYO87634.1"/>
    </source>
</evidence>
<reference evidence="2" key="1">
    <citation type="journal article" date="2017" name="J. Gen. Virol.">
        <title>Recombination events and variability among full-length genomes of co-circulating molluscum contagiosum virus subtypes 1 and 2.</title>
        <authorList>
            <person name="Lopez-Bueno A."/>
            <person name="Parras-Molto M."/>
            <person name="Lopez-Barrantes O."/>
            <person name="Belda S."/>
            <person name="Alejo A."/>
        </authorList>
    </citation>
    <scope>NUCLEOTIDE SEQUENCE</scope>
    <source>
        <strain evidence="2">Madrid 2016_1</strain>
    </source>
</reference>
<evidence type="ECO:0000313" key="6">
    <source>
        <dbReference type="EMBL" id="AYO88144.1"/>
    </source>
</evidence>
<reference evidence="3" key="2">
    <citation type="journal article" date="2018" name="Viruses">
        <title>New Insights into the Evolutionary and Genomic Landscape of Molluscum Contagiosum Virus (MCV) based on Nine MCV1 and Six MCV2 Complete Genome Sequences.</title>
        <authorList>
            <person name="Zorec T."/>
            <person name="Kutnjak D."/>
            <person name="Hosnjak L."/>
            <person name="Kusar B."/>
            <person name="Trcko K."/>
            <person name="Kocjan B."/>
            <person name="Li Y."/>
            <person name="Krizmaric M."/>
            <person name="Miljkovic J."/>
            <person name="Ravnikar M."/>
            <person name="Poljak M."/>
        </authorList>
    </citation>
    <scope>NUCLEOTIDE SEQUENCE [LARGE SCALE GENOMIC DNA]</scope>
    <source>
        <strain evidence="3">MCV2_MB98</strain>
        <strain evidence="4">MCV2_MC313</strain>
        <strain evidence="5">MCV2_MC316</strain>
        <strain evidence="6">MCV2_MC332</strain>
        <strain evidence="7">MCV2_MC515</strain>
    </source>
</reference>
<dbReference type="Proteomes" id="UP000315637">
    <property type="component" value="Segment"/>
</dbReference>
<evidence type="ECO:0000313" key="2">
    <source>
        <dbReference type="EMBL" id="AQY16572.1"/>
    </source>
</evidence>
<dbReference type="EMBL" id="KY040274">
    <property type="protein sequence ID" value="AQY16572.1"/>
    <property type="molecule type" value="Genomic_DNA"/>
</dbReference>
<dbReference type="EMBL" id="MH320551">
    <property type="protein sequence ID" value="AYO88144.1"/>
    <property type="molecule type" value="Genomic_DNA"/>
</dbReference>
<feature type="transmembrane region" description="Helical" evidence="1">
    <location>
        <begin position="12"/>
        <end position="37"/>
    </location>
</feature>
<dbReference type="Proteomes" id="UP000317568">
    <property type="component" value="Genome"/>
</dbReference>
<accession>A0A1S7DLI6</accession>
<organism evidence="2">
    <name type="scientific">Molluscum contagiosum virus subtype 2</name>
    <name type="common">MOCV</name>
    <name type="synonym">MCVII</name>
    <dbReference type="NCBI Taxonomy" id="10281"/>
    <lineage>
        <taxon>Viruses</taxon>
        <taxon>Varidnaviria</taxon>
        <taxon>Bamfordvirae</taxon>
        <taxon>Nucleocytoviricota</taxon>
        <taxon>Pokkesviricetes</taxon>
        <taxon>Chitovirales</taxon>
        <taxon>Poxviridae</taxon>
        <taxon>Chordopoxvirinae</taxon>
        <taxon>Molluscipoxvirus</taxon>
        <taxon>Molluscipoxvirus molluscum</taxon>
        <taxon>Molluscum contagiosum virus</taxon>
    </lineage>
</organism>
<gene>
    <name evidence="2" type="primary">MC004.1L</name>
</gene>
<evidence type="ECO:0000313" key="4">
    <source>
        <dbReference type="EMBL" id="AYO87804.1"/>
    </source>
</evidence>
<dbReference type="Proteomes" id="UP000317891">
    <property type="component" value="Segment"/>
</dbReference>
<organismHost>
    <name type="scientific">Homo sapiens</name>
    <name type="common">Human</name>
    <dbReference type="NCBI Taxonomy" id="9606"/>
</organismHost>
<name>A0A1S7DLI6_MCV2</name>
<dbReference type="Proteomes" id="UP000319755">
    <property type="component" value="Genome"/>
</dbReference>
<reference evidence="3" key="3">
    <citation type="submission" date="2018-05" db="EMBL/GenBank/DDBJ databases">
        <authorList>
            <person name="Zorec T.M."/>
            <person name="Hosnjak L."/>
            <person name="Kutnjak D."/>
            <person name="Kusar B."/>
            <person name="Trcko K."/>
            <person name="Kocjan B.J."/>
            <person name="Li Y."/>
            <person name="Krizmaric M."/>
            <person name="Miljkovic J."/>
            <person name="Ravnikar M."/>
            <person name="Poljak M."/>
        </authorList>
    </citation>
    <scope>NUCLEOTIDE SEQUENCE</scope>
    <source>
        <strain evidence="3">MCV2_MB98</strain>
        <strain evidence="4">MCV2_MC313</strain>
        <strain evidence="5">MCV2_MC316</strain>
        <strain evidence="6">MCV2_MC332</strain>
        <strain evidence="7">MCV2_MC515</strain>
    </source>
</reference>
<dbReference type="Proteomes" id="UP000320816">
    <property type="component" value="Segment"/>
</dbReference>
<keyword evidence="1" id="KW-1133">Transmembrane helix</keyword>
<dbReference type="EMBL" id="MH320556">
    <property type="protein sequence ID" value="AYO89022.1"/>
    <property type="molecule type" value="Genomic_DNA"/>
</dbReference>
<proteinExistence type="predicted"/>
<keyword evidence="1" id="KW-0812">Transmembrane</keyword>
<sequence length="42" mass="4502">MFPAALLHAVQLLRAIAPGLLAVYAFTLILLAAHMLAGKRFP</sequence>
<dbReference type="EMBL" id="MH320549">
    <property type="protein sequence ID" value="AYO87804.1"/>
    <property type="molecule type" value="Genomic_DNA"/>
</dbReference>